<dbReference type="PROSITE" id="PS51352">
    <property type="entry name" value="THIOREDOXIN_2"/>
    <property type="match status" value="2"/>
</dbReference>
<comment type="catalytic activity">
    <reaction evidence="4">
        <text>[protein]-dithiol + NAD(+) = [protein]-disulfide + NADH + H(+)</text>
        <dbReference type="Rhea" id="RHEA:18749"/>
        <dbReference type="Rhea" id="RHEA-COMP:10593"/>
        <dbReference type="Rhea" id="RHEA-COMP:10594"/>
        <dbReference type="ChEBI" id="CHEBI:15378"/>
        <dbReference type="ChEBI" id="CHEBI:29950"/>
        <dbReference type="ChEBI" id="CHEBI:50058"/>
        <dbReference type="ChEBI" id="CHEBI:57540"/>
        <dbReference type="ChEBI" id="CHEBI:57945"/>
        <dbReference type="EC" id="1.8.1.8"/>
    </reaction>
</comment>
<sequence length="414" mass="46324">MAGAVQKLLGDKVVSKDGEVSVSSFTGDGKVVGLYFSAHWCPPCRGFTPVLATFYEKFKKTDKGKDFEIVFVSSDRDENSFNDYFKEMPWLALPFAERDLKGKLSKEFKVSGIPTLILLNGATGKVITSDGRSVVTDDPEGQEFPWNPKPFKEIMKGELLAENGGKVDAETALAGKVKAIYFSAHWCPPCRGFTPKLIETYKKLKAANKNFEIVFASSDREEDKFKEYFATMPWLAIPFKDVRATKLNKTFGIEGIPSLIILDEDNKVINKNGRSAIASDPEGKDFPWKPKPIEEMTESSVGPLNDSPCMILLTEGKGAALAQEVMSESAKEYYDKGEDQDVFFLWMDTAKQDELYDSLINFCKLEERLPLLALTDFPEQRVFASPEKTITKAVVQEVISQYKAGNLEWKKLQG</sequence>
<accession>A0A1S3IYS8</accession>
<dbReference type="GO" id="GO:0005634">
    <property type="term" value="C:nucleus"/>
    <property type="evidence" value="ECO:0007669"/>
    <property type="project" value="TreeGrafter"/>
</dbReference>
<dbReference type="STRING" id="7574.A0A1S3IYS8"/>
<dbReference type="AlphaFoldDB" id="A0A1S3IYS8"/>
<evidence type="ECO:0000256" key="5">
    <source>
        <dbReference type="ARBA" id="ARBA00047804"/>
    </source>
</evidence>
<dbReference type="Gene3D" id="3.40.30.10">
    <property type="entry name" value="Glutaredoxin"/>
    <property type="match status" value="3"/>
</dbReference>
<feature type="domain" description="Thioredoxin" evidence="6">
    <location>
        <begin position="166"/>
        <end position="306"/>
    </location>
</feature>
<dbReference type="Pfam" id="PF13905">
    <property type="entry name" value="Thioredoxin_8"/>
    <property type="match status" value="2"/>
</dbReference>
<dbReference type="PANTHER" id="PTHR46472:SF1">
    <property type="entry name" value="NUCLEOREDOXIN"/>
    <property type="match status" value="1"/>
</dbReference>
<evidence type="ECO:0000256" key="2">
    <source>
        <dbReference type="ARBA" id="ARBA00025782"/>
    </source>
</evidence>
<comment type="catalytic activity">
    <reaction evidence="5">
        <text>[protein]-dithiol + NADP(+) = [protein]-disulfide + NADPH + H(+)</text>
        <dbReference type="Rhea" id="RHEA:18753"/>
        <dbReference type="Rhea" id="RHEA-COMP:10593"/>
        <dbReference type="Rhea" id="RHEA-COMP:10594"/>
        <dbReference type="ChEBI" id="CHEBI:15378"/>
        <dbReference type="ChEBI" id="CHEBI:29950"/>
        <dbReference type="ChEBI" id="CHEBI:50058"/>
        <dbReference type="ChEBI" id="CHEBI:57783"/>
        <dbReference type="ChEBI" id="CHEBI:58349"/>
        <dbReference type="EC" id="1.8.1.8"/>
    </reaction>
</comment>
<dbReference type="OMA" id="NWYSPCT"/>
<dbReference type="InterPro" id="IPR013766">
    <property type="entry name" value="Thioredoxin_domain"/>
</dbReference>
<proteinExistence type="inferred from homology"/>
<dbReference type="EC" id="1.8.1.8" evidence="1"/>
<evidence type="ECO:0000256" key="4">
    <source>
        <dbReference type="ARBA" id="ARBA00047388"/>
    </source>
</evidence>
<dbReference type="KEGG" id="lak:106168736"/>
<dbReference type="GO" id="GO:0030178">
    <property type="term" value="P:negative regulation of Wnt signaling pathway"/>
    <property type="evidence" value="ECO:0007669"/>
    <property type="project" value="TreeGrafter"/>
</dbReference>
<evidence type="ECO:0000256" key="3">
    <source>
        <dbReference type="ARBA" id="ARBA00026178"/>
    </source>
</evidence>
<dbReference type="SUPFAM" id="SSF52833">
    <property type="entry name" value="Thioredoxin-like"/>
    <property type="match status" value="2"/>
</dbReference>
<dbReference type="InterPro" id="IPR045870">
    <property type="entry name" value="TryX_NRX_thioredoxin_dom"/>
</dbReference>
<dbReference type="GO" id="GO:0004791">
    <property type="term" value="F:thioredoxin-disulfide reductase (NADPH) activity"/>
    <property type="evidence" value="ECO:0007669"/>
    <property type="project" value="InterPro"/>
</dbReference>
<evidence type="ECO:0000313" key="8">
    <source>
        <dbReference type="RefSeq" id="XP_013403357.1"/>
    </source>
</evidence>
<evidence type="ECO:0000313" key="7">
    <source>
        <dbReference type="Proteomes" id="UP000085678"/>
    </source>
</evidence>
<dbReference type="InterPro" id="IPR012336">
    <property type="entry name" value="Thioredoxin-like_fold"/>
</dbReference>
<dbReference type="GeneID" id="106168736"/>
<dbReference type="CDD" id="cd03009">
    <property type="entry name" value="TryX_like_TryX_NRX"/>
    <property type="match status" value="2"/>
</dbReference>
<reference evidence="8" key="1">
    <citation type="submission" date="2025-08" db="UniProtKB">
        <authorList>
            <consortium name="RefSeq"/>
        </authorList>
    </citation>
    <scope>IDENTIFICATION</scope>
    <source>
        <tissue evidence="8">Gonads</tissue>
    </source>
</reference>
<name>A0A1S3IYS8_LINAN</name>
<dbReference type="FunFam" id="3.40.30.10:FF:000210">
    <property type="entry name" value="nucleoredoxin"/>
    <property type="match status" value="1"/>
</dbReference>
<dbReference type="InParanoid" id="A0A1S3IYS8"/>
<feature type="domain" description="Thioredoxin" evidence="6">
    <location>
        <begin position="2"/>
        <end position="165"/>
    </location>
</feature>
<keyword evidence="7" id="KW-1185">Reference proteome</keyword>
<evidence type="ECO:0000259" key="6">
    <source>
        <dbReference type="PROSITE" id="PS51352"/>
    </source>
</evidence>
<dbReference type="PANTHER" id="PTHR46472">
    <property type="entry name" value="NUCLEOREDOXIN"/>
    <property type="match status" value="1"/>
</dbReference>
<gene>
    <name evidence="8" type="primary">LOC106168736</name>
</gene>
<organism evidence="7 8">
    <name type="scientific">Lingula anatina</name>
    <name type="common">Brachiopod</name>
    <name type="synonym">Lingula unguis</name>
    <dbReference type="NCBI Taxonomy" id="7574"/>
    <lineage>
        <taxon>Eukaryota</taxon>
        <taxon>Metazoa</taxon>
        <taxon>Spiralia</taxon>
        <taxon>Lophotrochozoa</taxon>
        <taxon>Brachiopoda</taxon>
        <taxon>Linguliformea</taxon>
        <taxon>Lingulata</taxon>
        <taxon>Lingulida</taxon>
        <taxon>Linguloidea</taxon>
        <taxon>Lingulidae</taxon>
        <taxon>Lingula</taxon>
    </lineage>
</organism>
<dbReference type="InterPro" id="IPR036249">
    <property type="entry name" value="Thioredoxin-like_sf"/>
</dbReference>
<protein>
    <recommendedName>
        <fullName evidence="3">Nucleoredoxin</fullName>
        <ecNumber evidence="1">1.8.1.8</ecNumber>
    </recommendedName>
</protein>
<dbReference type="GO" id="GO:0031397">
    <property type="term" value="P:negative regulation of protein ubiquitination"/>
    <property type="evidence" value="ECO:0007669"/>
    <property type="project" value="TreeGrafter"/>
</dbReference>
<dbReference type="RefSeq" id="XP_013403357.1">
    <property type="nucleotide sequence ID" value="XM_013547903.1"/>
</dbReference>
<dbReference type="OrthoDB" id="189920at2759"/>
<evidence type="ECO:0000256" key="1">
    <source>
        <dbReference type="ARBA" id="ARBA00012612"/>
    </source>
</evidence>
<dbReference type="Proteomes" id="UP000085678">
    <property type="component" value="Unplaced"/>
</dbReference>
<comment type="similarity">
    <text evidence="2">Belongs to the nucleoredoxin family.</text>
</comment>